<dbReference type="EMBL" id="BJVJ01000108">
    <property type="protein sequence ID" value="GEL26742.1"/>
    <property type="molecule type" value="Genomic_DNA"/>
</dbReference>
<evidence type="ECO:0008006" key="5">
    <source>
        <dbReference type="Google" id="ProtNLM"/>
    </source>
</evidence>
<protein>
    <recommendedName>
        <fullName evidence="5">PRC-barrel domain-containing protein</fullName>
    </recommendedName>
</protein>
<feature type="transmembrane region" description="Helical" evidence="2">
    <location>
        <begin position="285"/>
        <end position="307"/>
    </location>
</feature>
<keyword evidence="4" id="KW-1185">Reference proteome</keyword>
<gene>
    <name evidence="3" type="ORF">PSU4_56960</name>
</gene>
<keyword evidence="2" id="KW-0812">Transmembrane</keyword>
<keyword evidence="2" id="KW-0472">Membrane</keyword>
<reference evidence="3 4" key="1">
    <citation type="submission" date="2019-07" db="EMBL/GenBank/DDBJ databases">
        <title>Whole genome shotgun sequence of Pseudonocardia sulfidoxydans NBRC 16205.</title>
        <authorList>
            <person name="Hosoyama A."/>
            <person name="Uohara A."/>
            <person name="Ohji S."/>
            <person name="Ichikawa N."/>
        </authorList>
    </citation>
    <scope>NUCLEOTIDE SEQUENCE [LARGE SCALE GENOMIC DNA]</scope>
    <source>
        <strain evidence="3 4">NBRC 16205</strain>
    </source>
</reference>
<dbReference type="InterPro" id="IPR011033">
    <property type="entry name" value="PRC_barrel-like_sf"/>
</dbReference>
<dbReference type="OrthoDB" id="5244723at2"/>
<evidence type="ECO:0000313" key="3">
    <source>
        <dbReference type="EMBL" id="GEL26742.1"/>
    </source>
</evidence>
<evidence type="ECO:0000256" key="2">
    <source>
        <dbReference type="SAM" id="Phobius"/>
    </source>
</evidence>
<dbReference type="Proteomes" id="UP000321685">
    <property type="component" value="Unassembled WGS sequence"/>
</dbReference>
<organism evidence="3 4">
    <name type="scientific">Pseudonocardia sulfidoxydans NBRC 16205</name>
    <dbReference type="NCBI Taxonomy" id="1223511"/>
    <lineage>
        <taxon>Bacteria</taxon>
        <taxon>Bacillati</taxon>
        <taxon>Actinomycetota</taxon>
        <taxon>Actinomycetes</taxon>
        <taxon>Pseudonocardiales</taxon>
        <taxon>Pseudonocardiaceae</taxon>
        <taxon>Pseudonocardia</taxon>
    </lineage>
</organism>
<evidence type="ECO:0000256" key="1">
    <source>
        <dbReference type="SAM" id="MobiDB-lite"/>
    </source>
</evidence>
<feature type="region of interest" description="Disordered" evidence="1">
    <location>
        <begin position="1"/>
        <end position="60"/>
    </location>
</feature>
<feature type="transmembrane region" description="Helical" evidence="2">
    <location>
        <begin position="243"/>
        <end position="265"/>
    </location>
</feature>
<evidence type="ECO:0000313" key="4">
    <source>
        <dbReference type="Proteomes" id="UP000321685"/>
    </source>
</evidence>
<keyword evidence="2" id="KW-1133">Transmembrane helix</keyword>
<sequence length="325" mass="33099">MTTTPHETPRDARHRAAPVAEEPAASPTPDRPARHAQPDPTGGSTPPADDWTGRTVHGRDGAKLGTLTRIHPAGEHSPVPWGVVKGRIGAGRLVPLDRAQPHGDQGVVVPVDKAGFRTAPTAGNGGPDAHTLADLDRHYAGRGALAVARERQHERFGGVKIGAAFFGWIVAVGLTVILFAIAAGIAAATGFSLDLSGSPTEPAPETVGLTAAIAIVVVMALAYLGGGYVAGRLARFDGARNGSGTWVIGLVVTIAAGIAGAVLGAEYDVMERVVLPSIALPTGALTIGGVILLVVVAIVTLLAAVLGGRAGERYHRRVDKAGAIA</sequence>
<dbReference type="SUPFAM" id="SSF50346">
    <property type="entry name" value="PRC-barrel domain"/>
    <property type="match status" value="1"/>
</dbReference>
<proteinExistence type="predicted"/>
<name>A0A511DPJ6_9PSEU</name>
<feature type="transmembrane region" description="Helical" evidence="2">
    <location>
        <begin position="161"/>
        <end position="187"/>
    </location>
</feature>
<feature type="transmembrane region" description="Helical" evidence="2">
    <location>
        <begin position="207"/>
        <end position="231"/>
    </location>
</feature>
<accession>A0A511DPJ6</accession>
<dbReference type="AlphaFoldDB" id="A0A511DPJ6"/>
<dbReference type="RefSeq" id="WP_147115334.1">
    <property type="nucleotide sequence ID" value="NZ_BJVJ01000108.1"/>
</dbReference>
<comment type="caution">
    <text evidence="3">The sequence shown here is derived from an EMBL/GenBank/DDBJ whole genome shotgun (WGS) entry which is preliminary data.</text>
</comment>